<gene>
    <name evidence="1" type="ORF">MRATA1EN22A_LOCUS25700</name>
</gene>
<dbReference type="EMBL" id="OX596090">
    <property type="protein sequence ID" value="CAN0543612.1"/>
    <property type="molecule type" value="Genomic_DNA"/>
</dbReference>
<organism evidence="1 2">
    <name type="scientific">Rangifer tarandus platyrhynchus</name>
    <name type="common">Svalbard reindeer</name>
    <dbReference type="NCBI Taxonomy" id="3082113"/>
    <lineage>
        <taxon>Eukaryota</taxon>
        <taxon>Metazoa</taxon>
        <taxon>Chordata</taxon>
        <taxon>Craniata</taxon>
        <taxon>Vertebrata</taxon>
        <taxon>Euteleostomi</taxon>
        <taxon>Mammalia</taxon>
        <taxon>Eutheria</taxon>
        <taxon>Laurasiatheria</taxon>
        <taxon>Artiodactyla</taxon>
        <taxon>Ruminantia</taxon>
        <taxon>Pecora</taxon>
        <taxon>Cervidae</taxon>
        <taxon>Odocoileinae</taxon>
        <taxon>Rangifer</taxon>
    </lineage>
</organism>
<protein>
    <submittedName>
        <fullName evidence="1">Uncharacterized protein</fullName>
    </submittedName>
</protein>
<name>A0AC60A2B9_RANTA</name>
<sequence length="138" mass="15773">MSPQDIPSCTKKSSGCHLNLHCTTQEGYILVLYRAFQEKQTYILHCKIQKQPAQGFNLQEIYKDPFCTDILIHSHSILFQLPLPCYDIILMGDVLRSWCIHHTEYLVINEVKVTSIAAVARSTDTCIIGIHDAMFFLT</sequence>
<proteinExistence type="predicted"/>
<dbReference type="Proteomes" id="UP001162501">
    <property type="component" value="Chromosome 6"/>
</dbReference>
<reference evidence="1" key="2">
    <citation type="submission" date="2025-03" db="EMBL/GenBank/DDBJ databases">
        <authorList>
            <consortium name="ELIXIR-Norway"/>
            <consortium name="Elixir Norway"/>
        </authorList>
    </citation>
    <scope>NUCLEOTIDE SEQUENCE</scope>
</reference>
<reference evidence="1" key="1">
    <citation type="submission" date="2023-05" db="EMBL/GenBank/DDBJ databases">
        <authorList>
            <consortium name="ELIXIR-Norway"/>
        </authorList>
    </citation>
    <scope>NUCLEOTIDE SEQUENCE</scope>
</reference>
<evidence type="ECO:0000313" key="1">
    <source>
        <dbReference type="EMBL" id="CAN0543612.1"/>
    </source>
</evidence>
<evidence type="ECO:0000313" key="2">
    <source>
        <dbReference type="Proteomes" id="UP001162501"/>
    </source>
</evidence>
<accession>A0AC60A2B9</accession>